<evidence type="ECO:0000313" key="1">
    <source>
        <dbReference type="EMBL" id="AAU82977.1"/>
    </source>
</evidence>
<protein>
    <submittedName>
        <fullName evidence="1">Uncharacterized protein</fullName>
    </submittedName>
</protein>
<sequence length="145" mass="16914">MRKDETFQRVKISVTEYEQLKRAERKVKSAKVLKRIQAFKLMYCGWKYSDIAEFLLVTNNTITNWINLYKGGGIESLLGLHYMGGQAQLSEEQLLELKSEANKGSFTIAKDVKHYIKQNFGIEYNLSHVQLMSKKNFNYPLRKPD</sequence>
<accession>Q64CA0</accession>
<dbReference type="EMBL" id="AY714837">
    <property type="protein sequence ID" value="AAU82977.1"/>
    <property type="molecule type" value="Genomic_DNA"/>
</dbReference>
<reference evidence="1" key="1">
    <citation type="journal article" date="2004" name="Science">
        <title>Reverse methanogenesis: testing the hypothesis with environmental genomics.</title>
        <authorList>
            <person name="Hallam S.J."/>
            <person name="Putnam N."/>
            <person name="Preston C.M."/>
            <person name="Detter J.C."/>
            <person name="Rokhsar D."/>
            <person name="Richardson P.M."/>
            <person name="DeLong E.F."/>
        </authorList>
    </citation>
    <scope>NUCLEOTIDE SEQUENCE</scope>
</reference>
<name>Q64CA0_UNCAG</name>
<dbReference type="SUPFAM" id="SSF46689">
    <property type="entry name" value="Homeodomain-like"/>
    <property type="match status" value="1"/>
</dbReference>
<organism evidence="1">
    <name type="scientific">Uncultured archaeon GZfos26G2</name>
    <dbReference type="NCBI Taxonomy" id="3386331"/>
    <lineage>
        <taxon>Archaea</taxon>
        <taxon>Methanobacteriati</taxon>
        <taxon>Methanobacteriota</taxon>
        <taxon>Stenosarchaea group</taxon>
        <taxon>Methanomicrobia</taxon>
        <taxon>Candidatus Methanophagales</taxon>
        <taxon>Candidatus Methanophagaceae</taxon>
        <taxon>Candidatus Methanophaga</taxon>
    </lineage>
</organism>
<dbReference type="Pfam" id="PF13384">
    <property type="entry name" value="HTH_23"/>
    <property type="match status" value="1"/>
</dbReference>
<reference evidence="1" key="2">
    <citation type="submission" date="2004-08" db="EMBL/GenBank/DDBJ databases">
        <authorList>
            <person name="Putnam N."/>
            <person name="Detter J.C."/>
            <person name="Richardson P.M."/>
            <person name="Rokhsar D."/>
        </authorList>
    </citation>
    <scope>NUCLEOTIDE SEQUENCE</scope>
</reference>
<gene>
    <name evidence="1" type="ORF">GZ24D9_21</name>
</gene>
<dbReference type="InterPro" id="IPR009057">
    <property type="entry name" value="Homeodomain-like_sf"/>
</dbReference>
<proteinExistence type="predicted"/>
<dbReference type="AlphaFoldDB" id="Q64CA0"/>